<reference evidence="5" key="1">
    <citation type="submission" date="2012-03" db="EMBL/GenBank/DDBJ databases">
        <title>Functional metagenomics reveals considerable lignocellulase gene clusters in the gut microbiome of a wood-feeding higher termite.</title>
        <authorList>
            <person name="Liu N."/>
        </authorList>
    </citation>
    <scope>NUCLEOTIDE SEQUENCE</scope>
</reference>
<comment type="similarity">
    <text evidence="1">Belongs to the BlaI transcriptional regulatory family.</text>
</comment>
<dbReference type="InterPro" id="IPR005650">
    <property type="entry name" value="BlaI_family"/>
</dbReference>
<dbReference type="Pfam" id="PF03965">
    <property type="entry name" value="Penicillinase_R"/>
    <property type="match status" value="1"/>
</dbReference>
<dbReference type="InterPro" id="IPR036388">
    <property type="entry name" value="WH-like_DNA-bd_sf"/>
</dbReference>
<keyword evidence="2" id="KW-0805">Transcription regulation</keyword>
<evidence type="ECO:0000256" key="4">
    <source>
        <dbReference type="ARBA" id="ARBA00023163"/>
    </source>
</evidence>
<evidence type="ECO:0000256" key="2">
    <source>
        <dbReference type="ARBA" id="ARBA00023015"/>
    </source>
</evidence>
<protein>
    <submittedName>
        <fullName evidence="5">Beta-lactamase repressor BlaI</fullName>
    </submittedName>
</protein>
<accession>A0A806K0J2</accession>
<dbReference type="Gene3D" id="1.10.10.10">
    <property type="entry name" value="Winged helix-like DNA-binding domain superfamily/Winged helix DNA-binding domain"/>
    <property type="match status" value="1"/>
</dbReference>
<dbReference type="InterPro" id="IPR036390">
    <property type="entry name" value="WH_DNA-bd_sf"/>
</dbReference>
<proteinExistence type="inferred from homology"/>
<evidence type="ECO:0000313" key="5">
    <source>
        <dbReference type="EMBL" id="AGS53182.1"/>
    </source>
</evidence>
<sequence length="121" mass="13674">MENLYKLFDAEYKFMSIVWEREPVNSTELARICEGALGWKKPTTYSMIKKLCGRGVLKNERATVTSLIARQDVQRYEACAVVAKVFGGSVPSFITAFLQGKTLSEDEAMEIKNLIDEVTQK</sequence>
<keyword evidence="3" id="KW-0238">DNA-binding</keyword>
<dbReference type="EMBL" id="JQ844224">
    <property type="protein sequence ID" value="AGS53182.1"/>
    <property type="molecule type" value="Genomic_DNA"/>
</dbReference>
<name>A0A806K0J2_9BACT</name>
<dbReference type="GO" id="GO:0003677">
    <property type="term" value="F:DNA binding"/>
    <property type="evidence" value="ECO:0007669"/>
    <property type="project" value="UniProtKB-KW"/>
</dbReference>
<dbReference type="SUPFAM" id="SSF46785">
    <property type="entry name" value="Winged helix' DNA-binding domain"/>
    <property type="match status" value="1"/>
</dbReference>
<dbReference type="AlphaFoldDB" id="A0A806K0J2"/>
<evidence type="ECO:0000256" key="3">
    <source>
        <dbReference type="ARBA" id="ARBA00023125"/>
    </source>
</evidence>
<organism evidence="5">
    <name type="scientific">uncultured bacterium contig00081</name>
    <dbReference type="NCBI Taxonomy" id="1181557"/>
    <lineage>
        <taxon>Bacteria</taxon>
        <taxon>environmental samples</taxon>
    </lineage>
</organism>
<dbReference type="GO" id="GO:0045892">
    <property type="term" value="P:negative regulation of DNA-templated transcription"/>
    <property type="evidence" value="ECO:0007669"/>
    <property type="project" value="InterPro"/>
</dbReference>
<keyword evidence="4" id="KW-0804">Transcription</keyword>
<evidence type="ECO:0000256" key="1">
    <source>
        <dbReference type="ARBA" id="ARBA00011046"/>
    </source>
</evidence>
<dbReference type="Gene3D" id="1.10.4040.10">
    <property type="entry name" value="Penicillinase repressor domain"/>
    <property type="match status" value="1"/>
</dbReference>